<dbReference type="EMBL" id="CABFUZ020000176">
    <property type="protein sequence ID" value="VVM07525.1"/>
    <property type="molecule type" value="Genomic_DNA"/>
</dbReference>
<feature type="compositionally biased region" description="Basic and acidic residues" evidence="2">
    <location>
        <begin position="133"/>
        <end position="146"/>
    </location>
</feature>
<organism evidence="3 4">
    <name type="scientific">Methylacidimicrobium cyclopophantes</name>
    <dbReference type="NCBI Taxonomy" id="1041766"/>
    <lineage>
        <taxon>Bacteria</taxon>
        <taxon>Pseudomonadati</taxon>
        <taxon>Verrucomicrobiota</taxon>
        <taxon>Methylacidimicrobium</taxon>
    </lineage>
</organism>
<dbReference type="Pfam" id="PF00543">
    <property type="entry name" value="P-II"/>
    <property type="match status" value="1"/>
</dbReference>
<dbReference type="InterPro" id="IPR002187">
    <property type="entry name" value="N-reg_PII"/>
</dbReference>
<keyword evidence="1" id="KW-0597">Phosphoprotein</keyword>
<reference evidence="3" key="1">
    <citation type="submission" date="2019-09" db="EMBL/GenBank/DDBJ databases">
        <authorList>
            <person name="Cremers G."/>
        </authorList>
    </citation>
    <scope>NUCLEOTIDE SEQUENCE [LARGE SCALE GENOMIC DNA]</scope>
    <source>
        <strain evidence="3">3B</strain>
    </source>
</reference>
<evidence type="ECO:0000256" key="1">
    <source>
        <dbReference type="PIRSR" id="PIRSR602187-50"/>
    </source>
</evidence>
<dbReference type="SUPFAM" id="SSF54913">
    <property type="entry name" value="GlnB-like"/>
    <property type="match status" value="1"/>
</dbReference>
<dbReference type="PRINTS" id="PR00340">
    <property type="entry name" value="PIIGLNB"/>
</dbReference>
<proteinExistence type="predicted"/>
<dbReference type="RefSeq" id="WP_178087752.1">
    <property type="nucleotide sequence ID" value="NZ_CABFUZ020000176.1"/>
</dbReference>
<dbReference type="InterPro" id="IPR015867">
    <property type="entry name" value="N-reg_PII/ATP_PRibTrfase_C"/>
</dbReference>
<sequence>MRDSLTVPDPLPSIALFQKVEAIVPRFCLGTLREALADRGIRDALVSRVKRFDQAPQETEQYLGNEYLPDFLPQTKIELVVPTEMVSTAVNTILRQARIRESTNQVVLSPILNVISIDPQQQTQQKSAGIADDLPKNRTESMRSLR</sequence>
<dbReference type="SMART" id="SM00938">
    <property type="entry name" value="P-II"/>
    <property type="match status" value="1"/>
</dbReference>
<dbReference type="GO" id="GO:0006808">
    <property type="term" value="P:regulation of nitrogen utilization"/>
    <property type="evidence" value="ECO:0007669"/>
    <property type="project" value="InterPro"/>
</dbReference>
<dbReference type="GO" id="GO:0005829">
    <property type="term" value="C:cytosol"/>
    <property type="evidence" value="ECO:0007669"/>
    <property type="project" value="TreeGrafter"/>
</dbReference>
<gene>
    <name evidence="3" type="primary">glnB</name>
    <name evidence="3" type="ORF">MAMC_01676</name>
</gene>
<comment type="caution">
    <text evidence="3">The sequence shown here is derived from an EMBL/GenBank/DDBJ whole genome shotgun (WGS) entry which is preliminary data.</text>
</comment>
<feature type="modified residue" description="O-UMP-tyrosine" evidence="1">
    <location>
        <position position="67"/>
    </location>
</feature>
<name>A0A5E6MEJ3_9BACT</name>
<dbReference type="Proteomes" id="UP000381693">
    <property type="component" value="Unassembled WGS sequence"/>
</dbReference>
<protein>
    <submittedName>
        <fullName evidence="3">Nitrogen regulatory protein P-II 1</fullName>
    </submittedName>
</protein>
<evidence type="ECO:0000313" key="3">
    <source>
        <dbReference type="EMBL" id="VVM07525.1"/>
    </source>
</evidence>
<dbReference type="PANTHER" id="PTHR30115">
    <property type="entry name" value="NITROGEN REGULATORY PROTEIN P-II"/>
    <property type="match status" value="1"/>
</dbReference>
<dbReference type="GO" id="GO:0005524">
    <property type="term" value="F:ATP binding"/>
    <property type="evidence" value="ECO:0007669"/>
    <property type="project" value="TreeGrafter"/>
</dbReference>
<accession>A0A5E6MEJ3</accession>
<dbReference type="AlphaFoldDB" id="A0A5E6MEJ3"/>
<evidence type="ECO:0000256" key="2">
    <source>
        <dbReference type="SAM" id="MobiDB-lite"/>
    </source>
</evidence>
<keyword evidence="4" id="KW-1185">Reference proteome</keyword>
<dbReference type="InterPro" id="IPR011322">
    <property type="entry name" value="N-reg_PII-like_a/b"/>
</dbReference>
<dbReference type="PROSITE" id="PS51343">
    <property type="entry name" value="PII_GLNB_DOM"/>
    <property type="match status" value="1"/>
</dbReference>
<dbReference type="PANTHER" id="PTHR30115:SF11">
    <property type="entry name" value="NITROGEN REGULATORY PROTEIN P-II HOMOLOG"/>
    <property type="match status" value="1"/>
</dbReference>
<feature type="region of interest" description="Disordered" evidence="2">
    <location>
        <begin position="123"/>
        <end position="146"/>
    </location>
</feature>
<dbReference type="GO" id="GO:0030234">
    <property type="term" value="F:enzyme regulator activity"/>
    <property type="evidence" value="ECO:0007669"/>
    <property type="project" value="InterPro"/>
</dbReference>
<evidence type="ECO:0000313" key="4">
    <source>
        <dbReference type="Proteomes" id="UP000381693"/>
    </source>
</evidence>
<dbReference type="Gene3D" id="3.30.70.120">
    <property type="match status" value="1"/>
</dbReference>